<proteinExistence type="predicted"/>
<protein>
    <submittedName>
        <fullName evidence="1">Uncharacterized protein</fullName>
    </submittedName>
</protein>
<dbReference type="AlphaFoldDB" id="A0A2P5WB92"/>
<sequence>MWDIHKFVWPHTYTSTRMMQNHRKFDAKTIFNCFKPIVKDMLTIPILVLIVELQEQFQYRMSYRKAWIAKQMAMELLYGDWDASYNKLHEWIIAMQEYVPGTVIEL</sequence>
<evidence type="ECO:0000313" key="1">
    <source>
        <dbReference type="EMBL" id="PPR88355.1"/>
    </source>
</evidence>
<accession>A0A2P5WB92</accession>
<evidence type="ECO:0000313" key="2">
    <source>
        <dbReference type="Proteomes" id="UP000239757"/>
    </source>
</evidence>
<name>A0A2P5WB92_GOSBA</name>
<dbReference type="Proteomes" id="UP000239757">
    <property type="component" value="Unassembled WGS sequence"/>
</dbReference>
<dbReference type="PANTHER" id="PTHR31973">
    <property type="entry name" value="POLYPROTEIN, PUTATIVE-RELATED"/>
    <property type="match status" value="1"/>
</dbReference>
<organism evidence="1 2">
    <name type="scientific">Gossypium barbadense</name>
    <name type="common">Sea Island cotton</name>
    <name type="synonym">Hibiscus barbadensis</name>
    <dbReference type="NCBI Taxonomy" id="3634"/>
    <lineage>
        <taxon>Eukaryota</taxon>
        <taxon>Viridiplantae</taxon>
        <taxon>Streptophyta</taxon>
        <taxon>Embryophyta</taxon>
        <taxon>Tracheophyta</taxon>
        <taxon>Spermatophyta</taxon>
        <taxon>Magnoliopsida</taxon>
        <taxon>eudicotyledons</taxon>
        <taxon>Gunneridae</taxon>
        <taxon>Pentapetalae</taxon>
        <taxon>rosids</taxon>
        <taxon>malvids</taxon>
        <taxon>Malvales</taxon>
        <taxon>Malvaceae</taxon>
        <taxon>Malvoideae</taxon>
        <taxon>Gossypium</taxon>
    </lineage>
</organism>
<dbReference type="PANTHER" id="PTHR31973:SF195">
    <property type="entry name" value="MUDR FAMILY TRANSPOSASE"/>
    <property type="match status" value="1"/>
</dbReference>
<reference evidence="1 2" key="1">
    <citation type="submission" date="2015-01" db="EMBL/GenBank/DDBJ databases">
        <title>Genome of allotetraploid Gossypium barbadense reveals genomic plasticity and fiber elongation in cotton evolution.</title>
        <authorList>
            <person name="Chen X."/>
            <person name="Liu X."/>
            <person name="Zhao B."/>
            <person name="Zheng H."/>
            <person name="Hu Y."/>
            <person name="Lu G."/>
            <person name="Yang C."/>
            <person name="Chen J."/>
            <person name="Shan C."/>
            <person name="Zhang L."/>
            <person name="Zhou Y."/>
            <person name="Wang L."/>
            <person name="Guo W."/>
            <person name="Bai Y."/>
            <person name="Ruan J."/>
            <person name="Shangguan X."/>
            <person name="Mao Y."/>
            <person name="Jiang J."/>
            <person name="Zhu Y."/>
            <person name="Lei J."/>
            <person name="Kang H."/>
            <person name="Chen S."/>
            <person name="He X."/>
            <person name="Wang R."/>
            <person name="Wang Y."/>
            <person name="Chen J."/>
            <person name="Wang L."/>
            <person name="Yu S."/>
            <person name="Wang B."/>
            <person name="Wei J."/>
            <person name="Song S."/>
            <person name="Lu X."/>
            <person name="Gao Z."/>
            <person name="Gu W."/>
            <person name="Deng X."/>
            <person name="Ma D."/>
            <person name="Wang S."/>
            <person name="Liang W."/>
            <person name="Fang L."/>
            <person name="Cai C."/>
            <person name="Zhu X."/>
            <person name="Zhou B."/>
            <person name="Zhang Y."/>
            <person name="Chen Z."/>
            <person name="Xu S."/>
            <person name="Zhu R."/>
            <person name="Wang S."/>
            <person name="Zhang T."/>
            <person name="Zhao G."/>
        </authorList>
    </citation>
    <scope>NUCLEOTIDE SEQUENCE [LARGE SCALE GENOMIC DNA]</scope>
    <source>
        <strain evidence="2">cv. Xinhai21</strain>
        <tissue evidence="1">Leaf</tissue>
    </source>
</reference>
<dbReference type="EMBL" id="KZ668298">
    <property type="protein sequence ID" value="PPR88355.1"/>
    <property type="molecule type" value="Genomic_DNA"/>
</dbReference>
<dbReference type="OrthoDB" id="1410710at2759"/>
<gene>
    <name evidence="1" type="ORF">GOBAR_AA32333</name>
</gene>